<dbReference type="PANTHER" id="PTHR37816">
    <property type="entry name" value="YALI0E33011P"/>
    <property type="match status" value="1"/>
</dbReference>
<gene>
    <name evidence="1" type="ORF">GGG87_03090</name>
    <name evidence="2" type="ORF">GGH11_03130</name>
</gene>
<dbReference type="PANTHER" id="PTHR37816:SF3">
    <property type="entry name" value="MODULATES DNA TOPOLOGY"/>
    <property type="match status" value="1"/>
</dbReference>
<dbReference type="AlphaFoldDB" id="A0A6I4RPD1"/>
<dbReference type="InterPro" id="IPR052922">
    <property type="entry name" value="Cytidylate_Kinase-2"/>
</dbReference>
<reference evidence="2 4" key="1">
    <citation type="submission" date="2019-10" db="EMBL/GenBank/DDBJ databases">
        <title>Streptococcis sp, isolated from the respiratory tract of Marmot.</title>
        <authorList>
            <person name="Zhang G."/>
        </authorList>
    </citation>
    <scope>NUCLEOTIDE SEQUENCE [LARGE SCALE GENOMIC DNA]</scope>
    <source>
        <strain evidence="2">Zg-70</strain>
        <strain evidence="4">zg-70</strain>
    </source>
</reference>
<dbReference type="EMBL" id="WUBJ01000003">
    <property type="protein sequence ID" value="MWV55975.1"/>
    <property type="molecule type" value="Genomic_DNA"/>
</dbReference>
<reference evidence="1 3" key="2">
    <citation type="submission" date="2019-11" db="EMBL/GenBank/DDBJ databases">
        <title>Streptococcis sp. isolated from the respiratory tract of Marmot.</title>
        <authorList>
            <person name="Zhang G."/>
        </authorList>
    </citation>
    <scope>NUCLEOTIDE SEQUENCE [LARGE SCALE GENOMIC DNA]</scope>
    <source>
        <strain evidence="1">Zg-86</strain>
        <strain evidence="3">zg-86</strain>
    </source>
</reference>
<accession>A0A6I4RPD1</accession>
<comment type="caution">
    <text evidence="2">The sequence shown here is derived from an EMBL/GenBank/DDBJ whole genome shotgun (WGS) entry which is preliminary data.</text>
</comment>
<evidence type="ECO:0000313" key="1">
    <source>
        <dbReference type="EMBL" id="MTB63987.1"/>
    </source>
</evidence>
<dbReference type="Proteomes" id="UP000435423">
    <property type="component" value="Unassembled WGS sequence"/>
</dbReference>
<dbReference type="SUPFAM" id="SSF52540">
    <property type="entry name" value="P-loop containing nucleoside triphosphate hydrolases"/>
    <property type="match status" value="1"/>
</dbReference>
<name>A0A6I4RPD1_9STRE</name>
<organism evidence="2 4">
    <name type="scientific">Streptococcus zhangguiae</name>
    <dbReference type="NCBI Taxonomy" id="2664091"/>
    <lineage>
        <taxon>Bacteria</taxon>
        <taxon>Bacillati</taxon>
        <taxon>Bacillota</taxon>
        <taxon>Bacilli</taxon>
        <taxon>Lactobacillales</taxon>
        <taxon>Streptococcaceae</taxon>
        <taxon>Streptococcus</taxon>
    </lineage>
</organism>
<evidence type="ECO:0000313" key="2">
    <source>
        <dbReference type="EMBL" id="MWV55975.1"/>
    </source>
</evidence>
<dbReference type="Proteomes" id="UP000435060">
    <property type="component" value="Unassembled WGS sequence"/>
</dbReference>
<dbReference type="Gene3D" id="3.40.50.300">
    <property type="entry name" value="P-loop containing nucleotide triphosphate hydrolases"/>
    <property type="match status" value="1"/>
</dbReference>
<dbReference type="RefSeq" id="WP_154607991.1">
    <property type="nucleotide sequence ID" value="NZ_CP072115.1"/>
</dbReference>
<protein>
    <submittedName>
        <fullName evidence="2">DNA topology modulation protein</fullName>
    </submittedName>
</protein>
<evidence type="ECO:0000313" key="4">
    <source>
        <dbReference type="Proteomes" id="UP000435423"/>
    </source>
</evidence>
<dbReference type="EMBL" id="WLCG01000003">
    <property type="protein sequence ID" value="MTB63987.1"/>
    <property type="molecule type" value="Genomic_DNA"/>
</dbReference>
<dbReference type="InterPro" id="IPR027417">
    <property type="entry name" value="P-loop_NTPase"/>
</dbReference>
<dbReference type="NCBIfam" id="NF005576">
    <property type="entry name" value="PRK07261.1"/>
    <property type="match status" value="1"/>
</dbReference>
<proteinExistence type="predicted"/>
<sequence>MKIVIIGYSASGKSTLASYLGKHYKIPCLHLDKLRFLPNWQERPDEDMRNQLQTFLENDSWVIEGNYSSFCYQERLEEADQIILMTFSRWTCLLRAIKRYITYRGKVRDSMAEGCTEKLDWAFIRWILKDGRSQKAQIRYQTISQTYTDKVTILHNQRELDEFRNKVKG</sequence>
<evidence type="ECO:0000313" key="3">
    <source>
        <dbReference type="Proteomes" id="UP000435060"/>
    </source>
</evidence>
<keyword evidence="3" id="KW-1185">Reference proteome</keyword>